<organism evidence="2 3">
    <name type="scientific">Parelaphostrongylus tenuis</name>
    <name type="common">Meningeal worm</name>
    <dbReference type="NCBI Taxonomy" id="148309"/>
    <lineage>
        <taxon>Eukaryota</taxon>
        <taxon>Metazoa</taxon>
        <taxon>Ecdysozoa</taxon>
        <taxon>Nematoda</taxon>
        <taxon>Chromadorea</taxon>
        <taxon>Rhabditida</taxon>
        <taxon>Rhabditina</taxon>
        <taxon>Rhabditomorpha</taxon>
        <taxon>Strongyloidea</taxon>
        <taxon>Metastrongylidae</taxon>
        <taxon>Parelaphostrongylus</taxon>
    </lineage>
</organism>
<evidence type="ECO:0000313" key="2">
    <source>
        <dbReference type="EMBL" id="KAJ1348188.1"/>
    </source>
</evidence>
<feature type="region of interest" description="Disordered" evidence="1">
    <location>
        <begin position="1"/>
        <end position="36"/>
    </location>
</feature>
<dbReference type="EMBL" id="JAHQIW010000449">
    <property type="protein sequence ID" value="KAJ1348188.1"/>
    <property type="molecule type" value="Genomic_DNA"/>
</dbReference>
<accession>A0AAD5M064</accession>
<sequence length="76" mass="8828">MIPTFESRARGEPTVRSKLRAFTHRSRQQRADAGMKTSTWETLEALWINTKESKVNRNDECVTITRALAPFLFLIF</sequence>
<comment type="caution">
    <text evidence="2">The sequence shown here is derived from an EMBL/GenBank/DDBJ whole genome shotgun (WGS) entry which is preliminary data.</text>
</comment>
<evidence type="ECO:0000313" key="3">
    <source>
        <dbReference type="Proteomes" id="UP001196413"/>
    </source>
</evidence>
<gene>
    <name evidence="2" type="ORF">KIN20_003436</name>
</gene>
<proteinExistence type="predicted"/>
<dbReference type="AlphaFoldDB" id="A0AAD5M064"/>
<reference evidence="2" key="1">
    <citation type="submission" date="2021-06" db="EMBL/GenBank/DDBJ databases">
        <title>Parelaphostrongylus tenuis whole genome reference sequence.</title>
        <authorList>
            <person name="Garwood T.J."/>
            <person name="Larsen P.A."/>
            <person name="Fountain-Jones N.M."/>
            <person name="Garbe J.R."/>
            <person name="Macchietto M.G."/>
            <person name="Kania S.A."/>
            <person name="Gerhold R.W."/>
            <person name="Richards J.E."/>
            <person name="Wolf T.M."/>
        </authorList>
    </citation>
    <scope>NUCLEOTIDE SEQUENCE</scope>
    <source>
        <strain evidence="2">MNPRO001-30</strain>
        <tissue evidence="2">Meninges</tissue>
    </source>
</reference>
<dbReference type="Proteomes" id="UP001196413">
    <property type="component" value="Unassembled WGS sequence"/>
</dbReference>
<protein>
    <submittedName>
        <fullName evidence="2">Uncharacterized protein</fullName>
    </submittedName>
</protein>
<name>A0AAD5M064_PARTN</name>
<feature type="compositionally biased region" description="Basic residues" evidence="1">
    <location>
        <begin position="17"/>
        <end position="28"/>
    </location>
</feature>
<keyword evidence="3" id="KW-1185">Reference proteome</keyword>
<evidence type="ECO:0000256" key="1">
    <source>
        <dbReference type="SAM" id="MobiDB-lite"/>
    </source>
</evidence>